<dbReference type="SUPFAM" id="SSF53474">
    <property type="entry name" value="alpha/beta-Hydrolases"/>
    <property type="match status" value="1"/>
</dbReference>
<keyword evidence="6" id="KW-0732">Signal</keyword>
<evidence type="ECO:0000256" key="2">
    <source>
        <dbReference type="ARBA" id="ARBA00022487"/>
    </source>
</evidence>
<dbReference type="PANTHER" id="PTHR33630:SF9">
    <property type="entry name" value="CUTINASE 4"/>
    <property type="match status" value="1"/>
</dbReference>
<evidence type="ECO:0000256" key="1">
    <source>
        <dbReference type="ARBA" id="ARBA00007534"/>
    </source>
</evidence>
<gene>
    <name evidence="7" type="ORF">BJY24_005790</name>
</gene>
<evidence type="ECO:0000313" key="7">
    <source>
        <dbReference type="EMBL" id="MBB5916878.1"/>
    </source>
</evidence>
<dbReference type="InterPro" id="IPR000675">
    <property type="entry name" value="Cutinase/axe"/>
</dbReference>
<dbReference type="InterPro" id="IPR029058">
    <property type="entry name" value="AB_hydrolase_fold"/>
</dbReference>
<feature type="compositionally biased region" description="Polar residues" evidence="5">
    <location>
        <begin position="497"/>
        <end position="509"/>
    </location>
</feature>
<evidence type="ECO:0000256" key="3">
    <source>
        <dbReference type="ARBA" id="ARBA00022801"/>
    </source>
</evidence>
<evidence type="ECO:0000256" key="6">
    <source>
        <dbReference type="SAM" id="SignalP"/>
    </source>
</evidence>
<evidence type="ECO:0008006" key="9">
    <source>
        <dbReference type="Google" id="ProtNLM"/>
    </source>
</evidence>
<dbReference type="Gene3D" id="3.40.50.1820">
    <property type="entry name" value="alpha/beta hydrolase"/>
    <property type="match status" value="1"/>
</dbReference>
<feature type="chain" id="PRO_5031497962" description="Cutinase" evidence="6">
    <location>
        <begin position="37"/>
        <end position="509"/>
    </location>
</feature>
<organism evidence="7 8">
    <name type="scientific">Nocardia transvalensis</name>
    <dbReference type="NCBI Taxonomy" id="37333"/>
    <lineage>
        <taxon>Bacteria</taxon>
        <taxon>Bacillati</taxon>
        <taxon>Actinomycetota</taxon>
        <taxon>Actinomycetes</taxon>
        <taxon>Mycobacteriales</taxon>
        <taxon>Nocardiaceae</taxon>
        <taxon>Nocardia</taxon>
    </lineage>
</organism>
<name>A0A7W9UKT0_9NOCA</name>
<keyword evidence="3" id="KW-0378">Hydrolase</keyword>
<keyword evidence="2" id="KW-0719">Serine esterase</keyword>
<dbReference type="SMART" id="SM01110">
    <property type="entry name" value="Cutinase"/>
    <property type="match status" value="1"/>
</dbReference>
<proteinExistence type="inferred from homology"/>
<dbReference type="RefSeq" id="WP_157185479.1">
    <property type="nucleotide sequence ID" value="NZ_JACHIT010000002.1"/>
</dbReference>
<feature type="signal peptide" evidence="6">
    <location>
        <begin position="1"/>
        <end position="36"/>
    </location>
</feature>
<feature type="compositionally biased region" description="Low complexity" evidence="5">
    <location>
        <begin position="484"/>
        <end position="496"/>
    </location>
</feature>
<dbReference type="Proteomes" id="UP000540412">
    <property type="component" value="Unassembled WGS sequence"/>
</dbReference>
<feature type="region of interest" description="Disordered" evidence="5">
    <location>
        <begin position="468"/>
        <end position="509"/>
    </location>
</feature>
<protein>
    <recommendedName>
        <fullName evidence="9">Cutinase</fullName>
    </recommendedName>
</protein>
<keyword evidence="4" id="KW-1015">Disulfide bond</keyword>
<dbReference type="PANTHER" id="PTHR33630">
    <property type="entry name" value="CUTINASE RV1984C-RELATED-RELATED"/>
    <property type="match status" value="1"/>
</dbReference>
<dbReference type="EMBL" id="JACHIT010000002">
    <property type="protein sequence ID" value="MBB5916878.1"/>
    <property type="molecule type" value="Genomic_DNA"/>
</dbReference>
<evidence type="ECO:0000256" key="4">
    <source>
        <dbReference type="ARBA" id="ARBA00023157"/>
    </source>
</evidence>
<dbReference type="Pfam" id="PF01083">
    <property type="entry name" value="Cutinase"/>
    <property type="match status" value="1"/>
</dbReference>
<reference evidence="7 8" key="1">
    <citation type="submission" date="2020-08" db="EMBL/GenBank/DDBJ databases">
        <title>Sequencing the genomes of 1000 actinobacteria strains.</title>
        <authorList>
            <person name="Klenk H.-P."/>
        </authorList>
    </citation>
    <scope>NUCLEOTIDE SEQUENCE [LARGE SCALE GENOMIC DNA]</scope>
    <source>
        <strain evidence="7 8">DSM 43582</strain>
    </source>
</reference>
<feature type="compositionally biased region" description="Low complexity" evidence="5">
    <location>
        <begin position="468"/>
        <end position="477"/>
    </location>
</feature>
<comment type="similarity">
    <text evidence="1">Belongs to the cutinase family.</text>
</comment>
<comment type="caution">
    <text evidence="7">The sequence shown here is derived from an EMBL/GenBank/DDBJ whole genome shotgun (WGS) entry which is preliminary data.</text>
</comment>
<keyword evidence="8" id="KW-1185">Reference proteome</keyword>
<sequence>MRHTMIRNHRNSRPVTAALTGLLGAALLATAVPASAQAPGDTTAPLSGACPALYVLGVQGPEESSADTAPTVDTGALGQLFAPLTSAAGDLVQRAYVRYGSTGEGTEQPFEQAVPAASAHLDAMATDVTRRCPDTKIAAAGYGQGAAAVADFAQRTGTGHGSVPADAVAGIALLGNPQRAANTPTFPGRPGQTSPAAVPGATGSQVTAIRFTDQAATGAGIAASAAPGPDYGTLTGRVADLCAAGDMACDTPPGSPLAQTVNRIAAQTDLRDPIAAISTTAQALAATAWKTAAGVVTEDLSGTSLDQLSYQPEKSLGQRLAEAADPATPLPGPDQALGVLFRLGTIGLNTAFTVAQKVFTPATIAELATVGLSNPAAALGVLGTKLAGAVAELVPPQTAFGWINQAFDAISSTVTDDSDLYELATRTQYSSVSGRHGAYTTAASTPTGTAPLTAIADWFTAAARDLATTHPNTTRATPAPPATSPRSSAPPTTTRTEPGTSPSTAVPGS</sequence>
<dbReference type="AlphaFoldDB" id="A0A7W9UKT0"/>
<accession>A0A7W9UKT0</accession>
<evidence type="ECO:0000313" key="8">
    <source>
        <dbReference type="Proteomes" id="UP000540412"/>
    </source>
</evidence>
<dbReference type="GO" id="GO:0052689">
    <property type="term" value="F:carboxylic ester hydrolase activity"/>
    <property type="evidence" value="ECO:0007669"/>
    <property type="project" value="UniProtKB-KW"/>
</dbReference>
<evidence type="ECO:0000256" key="5">
    <source>
        <dbReference type="SAM" id="MobiDB-lite"/>
    </source>
</evidence>